<keyword evidence="2" id="KW-1185">Reference proteome</keyword>
<proteinExistence type="predicted"/>
<name>A0ABS9UWB2_9BACT</name>
<sequence length="65" mass="7765">KEGFMESVKNFNRRGVRIIGRQKPENKLKFYVFRLKPAMWVKTQKRKPRKKLGTAKFGVFVLCFC</sequence>
<protein>
    <submittedName>
        <fullName evidence="1">Uncharacterized protein</fullName>
    </submittedName>
</protein>
<reference evidence="1" key="1">
    <citation type="submission" date="2022-03" db="EMBL/GenBank/DDBJ databases">
        <title>De novo assembled genomes of Belliella spp. (Cyclobacteriaceae) strains.</title>
        <authorList>
            <person name="Szabo A."/>
            <person name="Korponai K."/>
            <person name="Felfoldi T."/>
        </authorList>
    </citation>
    <scope>NUCLEOTIDE SEQUENCE</scope>
    <source>
        <strain evidence="1">DSM 111904</strain>
    </source>
</reference>
<comment type="caution">
    <text evidence="1">The sequence shown here is derived from an EMBL/GenBank/DDBJ whole genome shotgun (WGS) entry which is preliminary data.</text>
</comment>
<dbReference type="EMBL" id="JAKZGP010000001">
    <property type="protein sequence ID" value="MCH7408055.1"/>
    <property type="molecule type" value="Genomic_DNA"/>
</dbReference>
<dbReference type="RefSeq" id="WP_241345988.1">
    <property type="nucleotide sequence ID" value="NZ_JAKZGP010000001.1"/>
</dbReference>
<organism evidence="1 2">
    <name type="scientific">Belliella filtrata</name>
    <dbReference type="NCBI Taxonomy" id="2923435"/>
    <lineage>
        <taxon>Bacteria</taxon>
        <taxon>Pseudomonadati</taxon>
        <taxon>Bacteroidota</taxon>
        <taxon>Cytophagia</taxon>
        <taxon>Cytophagales</taxon>
        <taxon>Cyclobacteriaceae</taxon>
        <taxon>Belliella</taxon>
    </lineage>
</organism>
<evidence type="ECO:0000313" key="1">
    <source>
        <dbReference type="EMBL" id="MCH7408055.1"/>
    </source>
</evidence>
<accession>A0ABS9UWB2</accession>
<evidence type="ECO:0000313" key="2">
    <source>
        <dbReference type="Proteomes" id="UP001165489"/>
    </source>
</evidence>
<dbReference type="Proteomes" id="UP001165489">
    <property type="component" value="Unassembled WGS sequence"/>
</dbReference>
<feature type="non-terminal residue" evidence="1">
    <location>
        <position position="1"/>
    </location>
</feature>
<gene>
    <name evidence="1" type="ORF">MM239_01495</name>
</gene>